<reference evidence="3 4" key="1">
    <citation type="submission" date="2018-06" db="EMBL/GenBank/DDBJ databases">
        <authorList>
            <consortium name="Pathogen Informatics"/>
            <person name="Doyle S."/>
        </authorList>
    </citation>
    <scope>NUCLEOTIDE SEQUENCE [LARGE SCALE GENOMIC DNA]</scope>
    <source>
        <strain evidence="3 4">NCTC10254</strain>
    </source>
</reference>
<dbReference type="RefSeq" id="WP_005526400.1">
    <property type="nucleotide sequence ID" value="NZ_CP050134.2"/>
</dbReference>
<keyword evidence="2" id="KW-0812">Transmembrane</keyword>
<comment type="caution">
    <text evidence="3">The sequence shown here is derived from an EMBL/GenBank/DDBJ whole genome shotgun (WGS) entry which is preliminary data.</text>
</comment>
<dbReference type="AlphaFoldDB" id="A0A6H9XRB5"/>
<protein>
    <submittedName>
        <fullName evidence="3">Hypothetical membrane protein</fullName>
    </submittedName>
</protein>
<gene>
    <name evidence="3" type="ORF">NCTC10254_01843</name>
</gene>
<keyword evidence="2" id="KW-0472">Membrane</keyword>
<evidence type="ECO:0000313" key="4">
    <source>
        <dbReference type="Proteomes" id="UP000249886"/>
    </source>
</evidence>
<feature type="compositionally biased region" description="Low complexity" evidence="1">
    <location>
        <begin position="197"/>
        <end position="206"/>
    </location>
</feature>
<dbReference type="Pfam" id="PF11298">
    <property type="entry name" value="DUF3099"/>
    <property type="match status" value="1"/>
</dbReference>
<dbReference type="InterPro" id="IPR021449">
    <property type="entry name" value="DUF3099"/>
</dbReference>
<feature type="transmembrane region" description="Helical" evidence="2">
    <location>
        <begin position="152"/>
        <end position="173"/>
    </location>
</feature>
<feature type="region of interest" description="Disordered" evidence="1">
    <location>
        <begin position="1"/>
        <end position="63"/>
    </location>
</feature>
<dbReference type="GeneID" id="84574054"/>
<organism evidence="3 4">
    <name type="scientific">Corynebacterium matruchotii</name>
    <dbReference type="NCBI Taxonomy" id="43768"/>
    <lineage>
        <taxon>Bacteria</taxon>
        <taxon>Bacillati</taxon>
        <taxon>Actinomycetota</taxon>
        <taxon>Actinomycetes</taxon>
        <taxon>Mycobacteriales</taxon>
        <taxon>Corynebacteriaceae</taxon>
        <taxon>Corynebacterium</taxon>
    </lineage>
</organism>
<accession>A0A6H9XRB5</accession>
<proteinExistence type="predicted"/>
<keyword evidence="2" id="KW-1133">Transmembrane helix</keyword>
<dbReference type="Proteomes" id="UP000249886">
    <property type="component" value="Unassembled WGS sequence"/>
</dbReference>
<sequence>MAHGNRDSLFTTHSPTNRGDSPHDHSFRRDEDHADSSSKFSYHSDRDFSPFQQRYSGKEPPEDAEKQFEYIDMVEQTDTTSTASRQQAPRRKVGLRRKLHRLRRSNVPLVTTASYSPTQNRKKREKQYMWIQGSRLPFLLLAMVTYMSMHNVWLSALLFIISVPLPWIAVVLANGIGEPRDARAPAVYKPAALREQAAAQSQQRAQMSRGTKVPPRQLPAGSDSA</sequence>
<evidence type="ECO:0000256" key="1">
    <source>
        <dbReference type="SAM" id="MobiDB-lite"/>
    </source>
</evidence>
<feature type="transmembrane region" description="Helical" evidence="2">
    <location>
        <begin position="128"/>
        <end position="146"/>
    </location>
</feature>
<feature type="compositionally biased region" description="Polar residues" evidence="1">
    <location>
        <begin position="8"/>
        <end position="19"/>
    </location>
</feature>
<name>A0A6H9XRB5_9CORY</name>
<dbReference type="EMBL" id="UARK01000023">
    <property type="protein sequence ID" value="SPW30735.1"/>
    <property type="molecule type" value="Genomic_DNA"/>
</dbReference>
<feature type="compositionally biased region" description="Basic and acidic residues" evidence="1">
    <location>
        <begin position="20"/>
        <end position="48"/>
    </location>
</feature>
<evidence type="ECO:0000256" key="2">
    <source>
        <dbReference type="SAM" id="Phobius"/>
    </source>
</evidence>
<evidence type="ECO:0000313" key="3">
    <source>
        <dbReference type="EMBL" id="SPW30735.1"/>
    </source>
</evidence>
<feature type="region of interest" description="Disordered" evidence="1">
    <location>
        <begin position="197"/>
        <end position="225"/>
    </location>
</feature>